<accession>A0A1X7HC14</accession>
<organism evidence="1 2">
    <name type="scientific">Paenibacillus uliginis N3/975</name>
    <dbReference type="NCBI Taxonomy" id="1313296"/>
    <lineage>
        <taxon>Bacteria</taxon>
        <taxon>Bacillati</taxon>
        <taxon>Bacillota</taxon>
        <taxon>Bacilli</taxon>
        <taxon>Bacillales</taxon>
        <taxon>Paenibacillaceae</taxon>
        <taxon>Paenibacillus</taxon>
    </lineage>
</organism>
<proteinExistence type="predicted"/>
<dbReference type="STRING" id="1313296.SAMN05661091_2429"/>
<protein>
    <submittedName>
        <fullName evidence="1">Uncharacterized protein</fullName>
    </submittedName>
</protein>
<sequence length="125" mass="13585">MPSKKKTNHKSTTQWLGKPVMVVLKDGSYYIGTMNSIEKDKLTLSGLRPEKKLPASVIESRDKAQISGFLSALFGGFNSAPGIAGTETGNKGPGIFEFFGQMMPHIQVGMNMVKAIMPLMAFFKA</sequence>
<reference evidence="1 2" key="1">
    <citation type="submission" date="2017-04" db="EMBL/GenBank/DDBJ databases">
        <authorList>
            <person name="Afonso C.L."/>
            <person name="Miller P.J."/>
            <person name="Scott M.A."/>
            <person name="Spackman E."/>
            <person name="Goraichik I."/>
            <person name="Dimitrov K.M."/>
            <person name="Suarez D.L."/>
            <person name="Swayne D.E."/>
        </authorList>
    </citation>
    <scope>NUCLEOTIDE SEQUENCE [LARGE SCALE GENOMIC DNA]</scope>
    <source>
        <strain evidence="1 2">N3/975</strain>
    </source>
</reference>
<keyword evidence="2" id="KW-1185">Reference proteome</keyword>
<dbReference type="AlphaFoldDB" id="A0A1X7HC14"/>
<gene>
    <name evidence="1" type="ORF">SAMN05661091_2429</name>
</gene>
<name>A0A1X7HC14_9BACL</name>
<evidence type="ECO:0000313" key="2">
    <source>
        <dbReference type="Proteomes" id="UP000192940"/>
    </source>
</evidence>
<dbReference type="EMBL" id="LT840184">
    <property type="protein sequence ID" value="SMF83649.1"/>
    <property type="molecule type" value="Genomic_DNA"/>
</dbReference>
<evidence type="ECO:0000313" key="1">
    <source>
        <dbReference type="EMBL" id="SMF83649.1"/>
    </source>
</evidence>
<dbReference type="Proteomes" id="UP000192940">
    <property type="component" value="Chromosome I"/>
</dbReference>